<dbReference type="Pfam" id="PF09583">
    <property type="entry name" value="Phageshock_PspG"/>
    <property type="match status" value="1"/>
</dbReference>
<protein>
    <submittedName>
        <fullName evidence="2">Phage shock protein G</fullName>
    </submittedName>
</protein>
<dbReference type="RefSeq" id="WP_026741754.1">
    <property type="nucleotide sequence ID" value="NZ_FNQS01000004.1"/>
</dbReference>
<keyword evidence="3" id="KW-1185">Reference proteome</keyword>
<keyword evidence="1" id="KW-1133">Transmembrane helix</keyword>
<dbReference type="InterPro" id="IPR014318">
    <property type="entry name" value="Phageshock_PspG"/>
</dbReference>
<dbReference type="STRING" id="71657.SAMN02982996_01491"/>
<dbReference type="NCBIfam" id="TIGR02975">
    <property type="entry name" value="phageshock_pspG"/>
    <property type="match status" value="1"/>
</dbReference>
<organism evidence="2 3">
    <name type="scientific">Lonsdalea quercina</name>
    <dbReference type="NCBI Taxonomy" id="71657"/>
    <lineage>
        <taxon>Bacteria</taxon>
        <taxon>Pseudomonadati</taxon>
        <taxon>Pseudomonadota</taxon>
        <taxon>Gammaproteobacteria</taxon>
        <taxon>Enterobacterales</taxon>
        <taxon>Pectobacteriaceae</taxon>
        <taxon>Lonsdalea</taxon>
    </lineage>
</organism>
<name>A0A1H4ANS2_9GAMM</name>
<gene>
    <name evidence="2" type="ORF">SAMN02982996_01491</name>
</gene>
<reference evidence="2 3" key="1">
    <citation type="submission" date="2016-10" db="EMBL/GenBank/DDBJ databases">
        <authorList>
            <person name="de Groot N.N."/>
        </authorList>
    </citation>
    <scope>NUCLEOTIDE SEQUENCE [LARGE SCALE GENOMIC DNA]</scope>
    <source>
        <strain evidence="2 3">ATCC 29281</strain>
    </source>
</reference>
<dbReference type="AlphaFoldDB" id="A0A1H4ANS2"/>
<evidence type="ECO:0000313" key="2">
    <source>
        <dbReference type="EMBL" id="SEA37560.1"/>
    </source>
</evidence>
<evidence type="ECO:0000313" key="3">
    <source>
        <dbReference type="Proteomes" id="UP000187280"/>
    </source>
</evidence>
<feature type="transmembrane region" description="Helical" evidence="1">
    <location>
        <begin position="7"/>
        <end position="34"/>
    </location>
</feature>
<dbReference type="EMBL" id="FNQS01000004">
    <property type="protein sequence ID" value="SEA37560.1"/>
    <property type="molecule type" value="Genomic_DNA"/>
</dbReference>
<sequence length="74" mass="8614">MFEIFFVVGFFVMLLLTGISLLGVLAALLAATVFMLLGGLFVMAFKMLPWLLLAVAAVWMWRCYQQKQRQRYYR</sequence>
<accession>A0A1H4ANS2</accession>
<dbReference type="GeneID" id="97764380"/>
<keyword evidence="1" id="KW-0472">Membrane</keyword>
<dbReference type="Proteomes" id="UP000187280">
    <property type="component" value="Unassembled WGS sequence"/>
</dbReference>
<feature type="transmembrane region" description="Helical" evidence="1">
    <location>
        <begin position="40"/>
        <end position="61"/>
    </location>
</feature>
<evidence type="ECO:0000256" key="1">
    <source>
        <dbReference type="SAM" id="Phobius"/>
    </source>
</evidence>
<dbReference type="eggNOG" id="ENOG50332RI">
    <property type="taxonomic scope" value="Bacteria"/>
</dbReference>
<keyword evidence="1" id="KW-0812">Transmembrane</keyword>
<proteinExistence type="predicted"/>